<comment type="subcellular location">
    <subcellularLocation>
        <location evidence="1">Cell envelope</location>
    </subcellularLocation>
</comment>
<dbReference type="EMBL" id="JAENRR010000028">
    <property type="protein sequence ID" value="MBK3518159.1"/>
    <property type="molecule type" value="Genomic_DNA"/>
</dbReference>
<evidence type="ECO:0000256" key="3">
    <source>
        <dbReference type="ARBA" id="ARBA00023157"/>
    </source>
</evidence>
<reference evidence="6 7" key="1">
    <citation type="submission" date="2021-01" db="EMBL/GenBank/DDBJ databases">
        <title>Carboxyliciviraga sp.nov., isolated from coastal sediments.</title>
        <authorList>
            <person name="Lu D."/>
            <person name="Zhang T."/>
        </authorList>
    </citation>
    <scope>NUCLEOTIDE SEQUENCE [LARGE SCALE GENOMIC DNA]</scope>
    <source>
        <strain evidence="6 7">N1Y132</strain>
    </source>
</reference>
<sequence>MKQLKLILATVTVGLFFLSSISDNQDAIVGLEAGNKAPEFQTQLIDGTPFNLKDLEGKMVLLNFWASYDAQSRMNNYHLNQLYSQYKQASFYKGEEFVVVSISLDRFKAPLNLAIEQDETMEFMHICEFMGANSSISKMYNINQPVNILIDGEGRIINSDVKYSTIEKSLAFLASI</sequence>
<evidence type="ECO:0000256" key="2">
    <source>
        <dbReference type="ARBA" id="ARBA00022748"/>
    </source>
</evidence>
<dbReference type="CDD" id="cd02966">
    <property type="entry name" value="TlpA_like_family"/>
    <property type="match status" value="1"/>
</dbReference>
<dbReference type="InterPro" id="IPR013766">
    <property type="entry name" value="Thioredoxin_domain"/>
</dbReference>
<keyword evidence="4" id="KW-0676">Redox-active center</keyword>
<dbReference type="PANTHER" id="PTHR42852">
    <property type="entry name" value="THIOL:DISULFIDE INTERCHANGE PROTEIN DSBE"/>
    <property type="match status" value="1"/>
</dbReference>
<dbReference type="InterPro" id="IPR000866">
    <property type="entry name" value="AhpC/TSA"/>
</dbReference>
<dbReference type="InterPro" id="IPR050553">
    <property type="entry name" value="Thioredoxin_ResA/DsbE_sf"/>
</dbReference>
<proteinExistence type="predicted"/>
<evidence type="ECO:0000256" key="1">
    <source>
        <dbReference type="ARBA" id="ARBA00004196"/>
    </source>
</evidence>
<dbReference type="Proteomes" id="UP000605676">
    <property type="component" value="Unassembled WGS sequence"/>
</dbReference>
<gene>
    <name evidence="6" type="ORF">JIV24_12510</name>
</gene>
<dbReference type="PROSITE" id="PS51352">
    <property type="entry name" value="THIOREDOXIN_2"/>
    <property type="match status" value="1"/>
</dbReference>
<protein>
    <submittedName>
        <fullName evidence="6">TlpA family protein disulfide reductase</fullName>
    </submittedName>
</protein>
<dbReference type="RefSeq" id="WP_200465388.1">
    <property type="nucleotide sequence ID" value="NZ_JAENRR010000028.1"/>
</dbReference>
<comment type="caution">
    <text evidence="6">The sequence shown here is derived from an EMBL/GenBank/DDBJ whole genome shotgun (WGS) entry which is preliminary data.</text>
</comment>
<evidence type="ECO:0000256" key="4">
    <source>
        <dbReference type="ARBA" id="ARBA00023284"/>
    </source>
</evidence>
<accession>A0ABS1HKF5</accession>
<evidence type="ECO:0000259" key="5">
    <source>
        <dbReference type="PROSITE" id="PS51352"/>
    </source>
</evidence>
<keyword evidence="3" id="KW-1015">Disulfide bond</keyword>
<dbReference type="PANTHER" id="PTHR42852:SF6">
    <property type="entry name" value="THIOL:DISULFIDE INTERCHANGE PROTEIN DSBE"/>
    <property type="match status" value="1"/>
</dbReference>
<dbReference type="InterPro" id="IPR036249">
    <property type="entry name" value="Thioredoxin-like_sf"/>
</dbReference>
<dbReference type="Gene3D" id="3.40.30.10">
    <property type="entry name" value="Glutaredoxin"/>
    <property type="match status" value="1"/>
</dbReference>
<dbReference type="SUPFAM" id="SSF52833">
    <property type="entry name" value="Thioredoxin-like"/>
    <property type="match status" value="1"/>
</dbReference>
<evidence type="ECO:0000313" key="6">
    <source>
        <dbReference type="EMBL" id="MBK3518159.1"/>
    </source>
</evidence>
<organism evidence="6 7">
    <name type="scientific">Carboxylicivirga marina</name>
    <dbReference type="NCBI Taxonomy" id="2800988"/>
    <lineage>
        <taxon>Bacteria</taxon>
        <taxon>Pseudomonadati</taxon>
        <taxon>Bacteroidota</taxon>
        <taxon>Bacteroidia</taxon>
        <taxon>Marinilabiliales</taxon>
        <taxon>Marinilabiliaceae</taxon>
        <taxon>Carboxylicivirga</taxon>
    </lineage>
</organism>
<evidence type="ECO:0000313" key="7">
    <source>
        <dbReference type="Proteomes" id="UP000605676"/>
    </source>
</evidence>
<feature type="domain" description="Thioredoxin" evidence="5">
    <location>
        <begin position="31"/>
        <end position="176"/>
    </location>
</feature>
<keyword evidence="2" id="KW-0201">Cytochrome c-type biogenesis</keyword>
<dbReference type="Pfam" id="PF00578">
    <property type="entry name" value="AhpC-TSA"/>
    <property type="match status" value="1"/>
</dbReference>
<keyword evidence="7" id="KW-1185">Reference proteome</keyword>
<name>A0ABS1HKF5_9BACT</name>